<reference evidence="9 10" key="1">
    <citation type="submission" date="2014-03" db="EMBL/GenBank/DDBJ databases">
        <title>The genome of Kluyveromyces dobzhanskii.</title>
        <authorList>
            <person name="Nystedt B."/>
            <person name="Astrom S."/>
        </authorList>
    </citation>
    <scope>NUCLEOTIDE SEQUENCE [LARGE SCALE GENOMIC DNA]</scope>
    <source>
        <strain evidence="9 10">CBS 2104</strain>
    </source>
</reference>
<proteinExistence type="inferred from homology"/>
<feature type="region of interest" description="Disordered" evidence="8">
    <location>
        <begin position="212"/>
        <end position="231"/>
    </location>
</feature>
<evidence type="ECO:0000313" key="10">
    <source>
        <dbReference type="Proteomes" id="UP000031516"/>
    </source>
</evidence>
<dbReference type="OrthoDB" id="190958at2759"/>
<accession>A0A0A8L5Y3</accession>
<evidence type="ECO:0000256" key="4">
    <source>
        <dbReference type="ARBA" id="ARBA00022728"/>
    </source>
</evidence>
<dbReference type="InterPro" id="IPR005037">
    <property type="entry name" value="PRP38"/>
</dbReference>
<keyword evidence="10" id="KW-1185">Reference proteome</keyword>
<keyword evidence="5 7" id="KW-0508">mRNA splicing</keyword>
<comment type="similarity">
    <text evidence="2 7">Belongs to the PRP38 family.</text>
</comment>
<keyword evidence="6 7" id="KW-0539">Nucleus</keyword>
<sequence length="231" mass="26793">MSNEFYLEENLSGKRLNHQSASLVVPQIFRNKVSSCMYYKVNLTAASLRGDTIVQLIPVIVRDLGTLNDRKRPHLTVLGGVEFKCLLMKLINLRPPWEQLKVLLEPHEPFNNKYVAALILTYLRVSYYFLTETNPSEQDISFSLLHGLMKTYIRDHRKLKGYPLNIDCWSSSVKKEIKLIHFDELIDWLCEKNEIWGIPLGKCNWCKIWEDEEEDDDSSSDCDSSSSDESD</sequence>
<dbReference type="PANTHER" id="PTHR23142">
    <property type="entry name" value="PRE-MRNA-SPLICING FACTOR 38A-RELATED"/>
    <property type="match status" value="1"/>
</dbReference>
<evidence type="ECO:0000256" key="8">
    <source>
        <dbReference type="SAM" id="MobiDB-lite"/>
    </source>
</evidence>
<comment type="caution">
    <text evidence="9">The sequence shown here is derived from an EMBL/GenBank/DDBJ whole genome shotgun (WGS) entry which is preliminary data.</text>
</comment>
<dbReference type="EMBL" id="CCBQ010000025">
    <property type="protein sequence ID" value="CDO93551.1"/>
    <property type="molecule type" value="Genomic_DNA"/>
</dbReference>
<dbReference type="Pfam" id="PF03371">
    <property type="entry name" value="PRP38"/>
    <property type="match status" value="1"/>
</dbReference>
<comment type="function">
    <text evidence="7">Required for pre-mRNA splicing.</text>
</comment>
<evidence type="ECO:0000256" key="2">
    <source>
        <dbReference type="ARBA" id="ARBA00006164"/>
    </source>
</evidence>
<protein>
    <recommendedName>
        <fullName evidence="7">Pre-mRNA-splicing factor 38</fullName>
    </recommendedName>
</protein>
<organism evidence="9 10">
    <name type="scientific">Kluyveromyces dobzhanskii CBS 2104</name>
    <dbReference type="NCBI Taxonomy" id="1427455"/>
    <lineage>
        <taxon>Eukaryota</taxon>
        <taxon>Fungi</taxon>
        <taxon>Dikarya</taxon>
        <taxon>Ascomycota</taxon>
        <taxon>Saccharomycotina</taxon>
        <taxon>Saccharomycetes</taxon>
        <taxon>Saccharomycetales</taxon>
        <taxon>Saccharomycetaceae</taxon>
        <taxon>Kluyveromyces</taxon>
    </lineage>
</organism>
<dbReference type="Proteomes" id="UP000031516">
    <property type="component" value="Unassembled WGS sequence"/>
</dbReference>
<evidence type="ECO:0000256" key="3">
    <source>
        <dbReference type="ARBA" id="ARBA00022664"/>
    </source>
</evidence>
<dbReference type="AlphaFoldDB" id="A0A0A8L5Y3"/>
<evidence type="ECO:0000313" key="9">
    <source>
        <dbReference type="EMBL" id="CDO93551.1"/>
    </source>
</evidence>
<evidence type="ECO:0000256" key="1">
    <source>
        <dbReference type="ARBA" id="ARBA00004123"/>
    </source>
</evidence>
<evidence type="ECO:0000256" key="6">
    <source>
        <dbReference type="ARBA" id="ARBA00023242"/>
    </source>
</evidence>
<gene>
    <name evidence="9" type="ORF">KLDO_g1846</name>
</gene>
<keyword evidence="3 7" id="KW-0507">mRNA processing</keyword>
<name>A0A0A8L5Y3_9SACH</name>
<keyword evidence="4 7" id="KW-0747">Spliceosome</keyword>
<comment type="subcellular location">
    <subcellularLocation>
        <location evidence="1 7">Nucleus</location>
    </subcellularLocation>
</comment>
<dbReference type="GO" id="GO:0005681">
    <property type="term" value="C:spliceosomal complex"/>
    <property type="evidence" value="ECO:0007669"/>
    <property type="project" value="UniProtKB-KW"/>
</dbReference>
<evidence type="ECO:0000256" key="7">
    <source>
        <dbReference type="RuleBase" id="RU367025"/>
    </source>
</evidence>
<evidence type="ECO:0000256" key="5">
    <source>
        <dbReference type="ARBA" id="ARBA00023187"/>
    </source>
</evidence>
<dbReference type="GO" id="GO:0000398">
    <property type="term" value="P:mRNA splicing, via spliceosome"/>
    <property type="evidence" value="ECO:0007669"/>
    <property type="project" value="UniProtKB-UniRule"/>
</dbReference>